<dbReference type="Pfam" id="PF22290">
    <property type="entry name" value="DmmA-like_N"/>
    <property type="match status" value="1"/>
</dbReference>
<keyword evidence="3" id="KW-0479">Metal-binding</keyword>
<keyword evidence="6" id="KW-0411">Iron-sulfur</keyword>
<dbReference type="GO" id="GO:0051537">
    <property type="term" value="F:2 iron, 2 sulfur cluster binding"/>
    <property type="evidence" value="ECO:0007669"/>
    <property type="project" value="UniProtKB-KW"/>
</dbReference>
<accession>A0A850LE47</accession>
<organism evidence="10 11">
    <name type="scientific">Ruegeria pomeroyi</name>
    <dbReference type="NCBI Taxonomy" id="89184"/>
    <lineage>
        <taxon>Bacteria</taxon>
        <taxon>Pseudomonadati</taxon>
        <taxon>Pseudomonadota</taxon>
        <taxon>Alphaproteobacteria</taxon>
        <taxon>Rhodobacterales</taxon>
        <taxon>Roseobacteraceae</taxon>
        <taxon>Ruegeria</taxon>
    </lineage>
</organism>
<evidence type="ECO:0000256" key="6">
    <source>
        <dbReference type="ARBA" id="ARBA00023014"/>
    </source>
</evidence>
<dbReference type="AlphaFoldDB" id="A0A850LE47"/>
<proteinExistence type="predicted"/>
<evidence type="ECO:0000259" key="8">
    <source>
        <dbReference type="Pfam" id="PF22289"/>
    </source>
</evidence>
<evidence type="ECO:0000256" key="2">
    <source>
        <dbReference type="ARBA" id="ARBA00022714"/>
    </source>
</evidence>
<evidence type="ECO:0000256" key="7">
    <source>
        <dbReference type="SAM" id="MobiDB-lite"/>
    </source>
</evidence>
<evidence type="ECO:0000259" key="9">
    <source>
        <dbReference type="Pfam" id="PF22290"/>
    </source>
</evidence>
<feature type="domain" description="Dimethylamine monooxygenase subunit DmmA-like N-terminal" evidence="9">
    <location>
        <begin position="20"/>
        <end position="141"/>
    </location>
</feature>
<name>A0A850LE47_9RHOB</name>
<feature type="region of interest" description="Disordered" evidence="7">
    <location>
        <begin position="1"/>
        <end position="26"/>
    </location>
</feature>
<dbReference type="SMR" id="A0A850LE47"/>
<dbReference type="RefSeq" id="WP_011047317.1">
    <property type="nucleotide sequence ID" value="NZ_CP076685.1"/>
</dbReference>
<keyword evidence="10" id="KW-0503">Monooxygenase</keyword>
<gene>
    <name evidence="10" type="primary">dmmA</name>
    <name evidence="10" type="ORF">HW564_05065</name>
</gene>
<dbReference type="Proteomes" id="UP000565723">
    <property type="component" value="Unassembled WGS sequence"/>
</dbReference>
<evidence type="ECO:0000256" key="3">
    <source>
        <dbReference type="ARBA" id="ARBA00022723"/>
    </source>
</evidence>
<sequence length="213" mass="23112">MRSDQQGDSDGMSKFQFPPSIASRPVYGTLEPRPGKAHLMIADAEGAEALLDLAARDAALFATAHIIFIPKGTGETYVERLRALGPAQFYVGPSYAASVQRIRRVLSDAHMGLQVYLAGTEGLMGQAQNEAMQAGIPHGAIQTEHRGSVARRMQCVHCKGITEDVTTDPFVCSHCGLNLFVRDHYSRRLAAFQGVCIDAEDPGNVPEPVELYK</sequence>
<dbReference type="InterPro" id="IPR048037">
    <property type="entry name" value="DmmA-like_C"/>
</dbReference>
<feature type="domain" description="Dimethylamine monooxygenase subunit DmmA-like C-terminal" evidence="8">
    <location>
        <begin position="152"/>
        <end position="195"/>
    </location>
</feature>
<keyword evidence="5" id="KW-0408">Iron</keyword>
<reference evidence="10 11" key="1">
    <citation type="journal article" date="2020" name="Proc. Natl. Acad. Sci. U.S.A.">
        <title>Ecological drivers of bacterial community assembly in synthetic phycospheres.</title>
        <authorList>
            <person name="Fu H."/>
            <person name="Uchimiya M."/>
            <person name="Gore J."/>
            <person name="Moran M.A."/>
        </authorList>
    </citation>
    <scope>NUCLEOTIDE SEQUENCE [LARGE SCALE GENOMIC DNA]</scope>
    <source>
        <strain evidence="10">HF-Din03</strain>
    </source>
</reference>
<comment type="caution">
    <text evidence="10">The sequence shown here is derived from an EMBL/GenBank/DDBJ whole genome shotgun (WGS) entry which is preliminary data.</text>
</comment>
<keyword evidence="1" id="KW-0285">Flavoprotein</keyword>
<keyword evidence="2" id="KW-0001">2Fe-2S</keyword>
<dbReference type="OMA" id="RRMQCVH"/>
<dbReference type="EMBL" id="JABXIY010000012">
    <property type="protein sequence ID" value="NVK96284.1"/>
    <property type="molecule type" value="Genomic_DNA"/>
</dbReference>
<protein>
    <submittedName>
        <fullName evidence="10">Dimethylamine monooxygenase submit DmmA</fullName>
    </submittedName>
</protein>
<evidence type="ECO:0000313" key="10">
    <source>
        <dbReference type="EMBL" id="NVK96284.1"/>
    </source>
</evidence>
<dbReference type="NCBIfam" id="NF041259">
    <property type="entry name" value="mono_DmmA_fam"/>
    <property type="match status" value="1"/>
</dbReference>
<evidence type="ECO:0000256" key="5">
    <source>
        <dbReference type="ARBA" id="ARBA00023004"/>
    </source>
</evidence>
<keyword evidence="4" id="KW-0560">Oxidoreductase</keyword>
<evidence type="ECO:0000256" key="4">
    <source>
        <dbReference type="ARBA" id="ARBA00023002"/>
    </source>
</evidence>
<dbReference type="InterPro" id="IPR054582">
    <property type="entry name" value="DmmA-like_N"/>
</dbReference>
<dbReference type="GO" id="GO:0004497">
    <property type="term" value="F:monooxygenase activity"/>
    <property type="evidence" value="ECO:0007669"/>
    <property type="project" value="UniProtKB-KW"/>
</dbReference>
<evidence type="ECO:0000313" key="11">
    <source>
        <dbReference type="Proteomes" id="UP000565723"/>
    </source>
</evidence>
<dbReference type="GO" id="GO:0046872">
    <property type="term" value="F:metal ion binding"/>
    <property type="evidence" value="ECO:0007669"/>
    <property type="project" value="UniProtKB-KW"/>
</dbReference>
<dbReference type="Pfam" id="PF22289">
    <property type="entry name" value="DmmA-like_C"/>
    <property type="match status" value="1"/>
</dbReference>
<evidence type="ECO:0000256" key="1">
    <source>
        <dbReference type="ARBA" id="ARBA00022630"/>
    </source>
</evidence>